<evidence type="ECO:0000259" key="11">
    <source>
        <dbReference type="PROSITE" id="PS51755"/>
    </source>
</evidence>
<keyword evidence="4" id="KW-0902">Two-component regulatory system</keyword>
<dbReference type="eggNOG" id="COG0745">
    <property type="taxonomic scope" value="Bacteria"/>
</dbReference>
<dbReference type="RefSeq" id="WP_042454740.1">
    <property type="nucleotide sequence ID" value="NZ_BBPN01000034.1"/>
</dbReference>
<evidence type="ECO:0000259" key="10">
    <source>
        <dbReference type="PROSITE" id="PS50110"/>
    </source>
</evidence>
<dbReference type="EMBL" id="FOAZ01000003">
    <property type="protein sequence ID" value="SEK76399.1"/>
    <property type="molecule type" value="Genomic_DNA"/>
</dbReference>
<keyword evidence="5" id="KW-0805">Transcription regulation</keyword>
<keyword evidence="2" id="KW-0963">Cytoplasm</keyword>
<evidence type="ECO:0000256" key="4">
    <source>
        <dbReference type="ARBA" id="ARBA00023012"/>
    </source>
</evidence>
<dbReference type="PROSITE" id="PS51755">
    <property type="entry name" value="OMPR_PHOB"/>
    <property type="match status" value="1"/>
</dbReference>
<evidence type="ECO:0000256" key="1">
    <source>
        <dbReference type="ARBA" id="ARBA00004496"/>
    </source>
</evidence>
<dbReference type="SMART" id="SM00862">
    <property type="entry name" value="Trans_reg_C"/>
    <property type="match status" value="1"/>
</dbReference>
<keyword evidence="7" id="KW-0804">Transcription</keyword>
<dbReference type="Proteomes" id="UP000183015">
    <property type="component" value="Unassembled WGS sequence"/>
</dbReference>
<feature type="DNA-binding region" description="OmpR/PhoB-type" evidence="9">
    <location>
        <begin position="126"/>
        <end position="228"/>
    </location>
</feature>
<dbReference type="GO" id="GO:0045893">
    <property type="term" value="P:positive regulation of DNA-templated transcription"/>
    <property type="evidence" value="ECO:0007669"/>
    <property type="project" value="UniProtKB-ARBA"/>
</dbReference>
<dbReference type="GO" id="GO:0042802">
    <property type="term" value="F:identical protein binding"/>
    <property type="evidence" value="ECO:0007669"/>
    <property type="project" value="UniProtKB-ARBA"/>
</dbReference>
<evidence type="ECO:0000313" key="12">
    <source>
        <dbReference type="EMBL" id="SEK76399.1"/>
    </source>
</evidence>
<dbReference type="GO" id="GO:0000156">
    <property type="term" value="F:phosphorelay response regulator activity"/>
    <property type="evidence" value="ECO:0007669"/>
    <property type="project" value="TreeGrafter"/>
</dbReference>
<sequence>MSRILVVDDEPQMLKALQINLRARAYTVATAPDGRRALQEAAHNPPDAVILDLGLPEVDGMQVLHALRAWSSVPVIVLSGRADSREKVAALDAGADDYVTKPFAMNELLARLRAALRRPTSEERSDGPTRIGDHLVDLERCVVTPASQETPQVRLTPTEWRILAVLLQHPGRLVTGRQILRQVWGPTHEENTNYLRVYFAGLRRKLEPDTAHPRHLVTEPGMGYRFEP</sequence>
<name>A0A1H7JP61_STRJI</name>
<evidence type="ECO:0000256" key="9">
    <source>
        <dbReference type="PROSITE-ProRule" id="PRU01091"/>
    </source>
</evidence>
<feature type="domain" description="OmpR/PhoB-type" evidence="11">
    <location>
        <begin position="126"/>
        <end position="228"/>
    </location>
</feature>
<evidence type="ECO:0000256" key="6">
    <source>
        <dbReference type="ARBA" id="ARBA00023125"/>
    </source>
</evidence>
<organism evidence="12 13">
    <name type="scientific">Streptacidiphilus jiangxiensis</name>
    <dbReference type="NCBI Taxonomy" id="235985"/>
    <lineage>
        <taxon>Bacteria</taxon>
        <taxon>Bacillati</taxon>
        <taxon>Actinomycetota</taxon>
        <taxon>Actinomycetes</taxon>
        <taxon>Kitasatosporales</taxon>
        <taxon>Streptomycetaceae</taxon>
        <taxon>Streptacidiphilus</taxon>
    </lineage>
</organism>
<accession>A0A1H7JP61</accession>
<comment type="subcellular location">
    <subcellularLocation>
        <location evidence="1">Cytoplasm</location>
    </subcellularLocation>
</comment>
<dbReference type="PROSITE" id="PS50110">
    <property type="entry name" value="RESPONSE_REGULATORY"/>
    <property type="match status" value="1"/>
</dbReference>
<dbReference type="SUPFAM" id="SSF52172">
    <property type="entry name" value="CheY-like"/>
    <property type="match status" value="1"/>
</dbReference>
<feature type="domain" description="Response regulatory" evidence="10">
    <location>
        <begin position="3"/>
        <end position="116"/>
    </location>
</feature>
<evidence type="ECO:0000256" key="8">
    <source>
        <dbReference type="PROSITE-ProRule" id="PRU00169"/>
    </source>
</evidence>
<dbReference type="InterPro" id="IPR016032">
    <property type="entry name" value="Sig_transdc_resp-reg_C-effctor"/>
</dbReference>
<protein>
    <submittedName>
        <fullName evidence="12">Two-component system, OmpR family, KDP operon response regulator KdpE</fullName>
    </submittedName>
</protein>
<dbReference type="Pfam" id="PF00072">
    <property type="entry name" value="Response_reg"/>
    <property type="match status" value="1"/>
</dbReference>
<dbReference type="InterPro" id="IPR001867">
    <property type="entry name" value="OmpR/PhoB-type_DNA-bd"/>
</dbReference>
<feature type="modified residue" description="4-aspartylphosphate" evidence="8">
    <location>
        <position position="52"/>
    </location>
</feature>
<dbReference type="GO" id="GO:0005829">
    <property type="term" value="C:cytosol"/>
    <property type="evidence" value="ECO:0007669"/>
    <property type="project" value="TreeGrafter"/>
</dbReference>
<dbReference type="Gene3D" id="3.40.50.2300">
    <property type="match status" value="1"/>
</dbReference>
<dbReference type="OrthoDB" id="3231823at2"/>
<dbReference type="CDD" id="cd17620">
    <property type="entry name" value="REC_OmpR_KdpE-like"/>
    <property type="match status" value="1"/>
</dbReference>
<dbReference type="AlphaFoldDB" id="A0A1H7JP61"/>
<evidence type="ECO:0000256" key="3">
    <source>
        <dbReference type="ARBA" id="ARBA00022553"/>
    </source>
</evidence>
<dbReference type="SUPFAM" id="SSF46894">
    <property type="entry name" value="C-terminal effector domain of the bipartite response regulators"/>
    <property type="match status" value="1"/>
</dbReference>
<proteinExistence type="predicted"/>
<dbReference type="FunFam" id="3.40.50.2300:FF:000021">
    <property type="entry name" value="Two-component system response regulator KdpE"/>
    <property type="match status" value="1"/>
</dbReference>
<evidence type="ECO:0000256" key="7">
    <source>
        <dbReference type="ARBA" id="ARBA00023163"/>
    </source>
</evidence>
<dbReference type="PANTHER" id="PTHR48111">
    <property type="entry name" value="REGULATOR OF RPOS"/>
    <property type="match status" value="1"/>
</dbReference>
<evidence type="ECO:0000313" key="13">
    <source>
        <dbReference type="Proteomes" id="UP000183015"/>
    </source>
</evidence>
<dbReference type="GO" id="GO:0000987">
    <property type="term" value="F:cis-regulatory region sequence-specific DNA binding"/>
    <property type="evidence" value="ECO:0007669"/>
    <property type="project" value="UniProtKB-ARBA"/>
</dbReference>
<gene>
    <name evidence="12" type="ORF">SAMN05414137_103394</name>
</gene>
<dbReference type="InterPro" id="IPR039420">
    <property type="entry name" value="WalR-like"/>
</dbReference>
<dbReference type="SMART" id="SM00448">
    <property type="entry name" value="REC"/>
    <property type="match status" value="1"/>
</dbReference>
<evidence type="ECO:0000256" key="2">
    <source>
        <dbReference type="ARBA" id="ARBA00022490"/>
    </source>
</evidence>
<keyword evidence="3 8" id="KW-0597">Phosphoprotein</keyword>
<keyword evidence="6 9" id="KW-0238">DNA-binding</keyword>
<reference evidence="13" key="1">
    <citation type="submission" date="2016-10" db="EMBL/GenBank/DDBJ databases">
        <authorList>
            <person name="Varghese N."/>
        </authorList>
    </citation>
    <scope>NUCLEOTIDE SEQUENCE [LARGE SCALE GENOMIC DNA]</scope>
    <source>
        <strain evidence="13">DSM 45096 / BCRC 16803 / CGMCC 4.1857 / CIP 109030 / JCM 12277 / KCTC 19219 / NBRC 100920 / 33214</strain>
    </source>
</reference>
<dbReference type="InterPro" id="IPR036388">
    <property type="entry name" value="WH-like_DNA-bd_sf"/>
</dbReference>
<dbReference type="PANTHER" id="PTHR48111:SF50">
    <property type="entry name" value="KDP OPERON TRANSCRIPTIONAL REGULATORY PROTEIN KDPE"/>
    <property type="match status" value="1"/>
</dbReference>
<dbReference type="Pfam" id="PF00486">
    <property type="entry name" value="Trans_reg_C"/>
    <property type="match status" value="1"/>
</dbReference>
<dbReference type="InterPro" id="IPR001789">
    <property type="entry name" value="Sig_transdc_resp-reg_receiver"/>
</dbReference>
<keyword evidence="13" id="KW-1185">Reference proteome</keyword>
<dbReference type="Gene3D" id="1.10.10.10">
    <property type="entry name" value="Winged helix-like DNA-binding domain superfamily/Winged helix DNA-binding domain"/>
    <property type="match status" value="1"/>
</dbReference>
<dbReference type="GO" id="GO:0032993">
    <property type="term" value="C:protein-DNA complex"/>
    <property type="evidence" value="ECO:0007669"/>
    <property type="project" value="TreeGrafter"/>
</dbReference>
<dbReference type="InterPro" id="IPR011006">
    <property type="entry name" value="CheY-like_superfamily"/>
</dbReference>
<dbReference type="CDD" id="cd00383">
    <property type="entry name" value="trans_reg_C"/>
    <property type="match status" value="1"/>
</dbReference>
<dbReference type="Gene3D" id="6.10.250.690">
    <property type="match status" value="1"/>
</dbReference>
<dbReference type="STRING" id="235985.SAMN05414137_103394"/>
<evidence type="ECO:0000256" key="5">
    <source>
        <dbReference type="ARBA" id="ARBA00023015"/>
    </source>
</evidence>